<comment type="caution">
    <text evidence="2">The sequence shown here is derived from an EMBL/GenBank/DDBJ whole genome shotgun (WGS) entry which is preliminary data.</text>
</comment>
<feature type="region of interest" description="Disordered" evidence="1">
    <location>
        <begin position="1"/>
        <end position="81"/>
    </location>
</feature>
<sequence>MRNAGRSSGLLGLEREATACPRSAVGPPPRGRRACVSLSPQRDPRSGHLSSDLFHSGAAPSPRRSPCNYSRGPRSRGERPCQFLSCHTSPVRVGSVGHLAHARPRFISPSGGDAADTEPASAGEANYAAKRG</sequence>
<keyword evidence="3" id="KW-1185">Reference proteome</keyword>
<accession>A0A9Q1FWL3</accession>
<gene>
    <name evidence="2" type="ORF">SKAU_G00086060</name>
</gene>
<feature type="region of interest" description="Disordered" evidence="1">
    <location>
        <begin position="103"/>
        <end position="132"/>
    </location>
</feature>
<reference evidence="2" key="1">
    <citation type="journal article" date="2023" name="Science">
        <title>Genome structures resolve the early diversification of teleost fishes.</title>
        <authorList>
            <person name="Parey E."/>
            <person name="Louis A."/>
            <person name="Montfort J."/>
            <person name="Bouchez O."/>
            <person name="Roques C."/>
            <person name="Iampietro C."/>
            <person name="Lluch J."/>
            <person name="Castinel A."/>
            <person name="Donnadieu C."/>
            <person name="Desvignes T."/>
            <person name="Floi Bucao C."/>
            <person name="Jouanno E."/>
            <person name="Wen M."/>
            <person name="Mejri S."/>
            <person name="Dirks R."/>
            <person name="Jansen H."/>
            <person name="Henkel C."/>
            <person name="Chen W.J."/>
            <person name="Zahm M."/>
            <person name="Cabau C."/>
            <person name="Klopp C."/>
            <person name="Thompson A.W."/>
            <person name="Robinson-Rechavi M."/>
            <person name="Braasch I."/>
            <person name="Lecointre G."/>
            <person name="Bobe J."/>
            <person name="Postlethwait J.H."/>
            <person name="Berthelot C."/>
            <person name="Roest Crollius H."/>
            <person name="Guiguen Y."/>
        </authorList>
    </citation>
    <scope>NUCLEOTIDE SEQUENCE</scope>
    <source>
        <strain evidence="2">WJC10195</strain>
    </source>
</reference>
<evidence type="ECO:0000313" key="2">
    <source>
        <dbReference type="EMBL" id="KAJ8368578.1"/>
    </source>
</evidence>
<protein>
    <submittedName>
        <fullName evidence="2">Uncharacterized protein</fullName>
    </submittedName>
</protein>
<dbReference type="Proteomes" id="UP001152622">
    <property type="component" value="Chromosome 3"/>
</dbReference>
<evidence type="ECO:0000256" key="1">
    <source>
        <dbReference type="SAM" id="MobiDB-lite"/>
    </source>
</evidence>
<name>A0A9Q1FWL3_SYNKA</name>
<proteinExistence type="predicted"/>
<evidence type="ECO:0000313" key="3">
    <source>
        <dbReference type="Proteomes" id="UP001152622"/>
    </source>
</evidence>
<dbReference type="EMBL" id="JAINUF010000003">
    <property type="protein sequence ID" value="KAJ8368578.1"/>
    <property type="molecule type" value="Genomic_DNA"/>
</dbReference>
<organism evidence="2 3">
    <name type="scientific">Synaphobranchus kaupii</name>
    <name type="common">Kaup's arrowtooth eel</name>
    <dbReference type="NCBI Taxonomy" id="118154"/>
    <lineage>
        <taxon>Eukaryota</taxon>
        <taxon>Metazoa</taxon>
        <taxon>Chordata</taxon>
        <taxon>Craniata</taxon>
        <taxon>Vertebrata</taxon>
        <taxon>Euteleostomi</taxon>
        <taxon>Actinopterygii</taxon>
        <taxon>Neopterygii</taxon>
        <taxon>Teleostei</taxon>
        <taxon>Anguilliformes</taxon>
        <taxon>Synaphobranchidae</taxon>
        <taxon>Synaphobranchus</taxon>
    </lineage>
</organism>
<dbReference type="AlphaFoldDB" id="A0A9Q1FWL3"/>